<dbReference type="SUPFAM" id="SSF56672">
    <property type="entry name" value="DNA/RNA polymerases"/>
    <property type="match status" value="1"/>
</dbReference>
<dbReference type="PANTHER" id="PTHR47331">
    <property type="entry name" value="PHD-TYPE DOMAIN-CONTAINING PROTEIN"/>
    <property type="match status" value="1"/>
</dbReference>
<dbReference type="EMBL" id="MUJZ01019748">
    <property type="protein sequence ID" value="OTF80147.1"/>
    <property type="molecule type" value="Genomic_DNA"/>
</dbReference>
<dbReference type="GO" id="GO:0071897">
    <property type="term" value="P:DNA biosynthetic process"/>
    <property type="evidence" value="ECO:0007669"/>
    <property type="project" value="UniProtKB-ARBA"/>
</dbReference>
<reference evidence="1 2" key="1">
    <citation type="submission" date="2017-03" db="EMBL/GenBank/DDBJ databases">
        <title>Genome Survey of Euroglyphus maynei.</title>
        <authorList>
            <person name="Arlian L.G."/>
            <person name="Morgan M.S."/>
            <person name="Rider S.D."/>
        </authorList>
    </citation>
    <scope>NUCLEOTIDE SEQUENCE [LARGE SCALE GENOMIC DNA]</scope>
    <source>
        <strain evidence="1">Arlian Lab</strain>
        <tissue evidence="1">Whole body</tissue>
    </source>
</reference>
<evidence type="ECO:0000313" key="1">
    <source>
        <dbReference type="EMBL" id="OTF80147.1"/>
    </source>
</evidence>
<dbReference type="Proteomes" id="UP000194236">
    <property type="component" value="Unassembled WGS sequence"/>
</dbReference>
<organism evidence="1 2">
    <name type="scientific">Euroglyphus maynei</name>
    <name type="common">Mayne's house dust mite</name>
    <dbReference type="NCBI Taxonomy" id="6958"/>
    <lineage>
        <taxon>Eukaryota</taxon>
        <taxon>Metazoa</taxon>
        <taxon>Ecdysozoa</taxon>
        <taxon>Arthropoda</taxon>
        <taxon>Chelicerata</taxon>
        <taxon>Arachnida</taxon>
        <taxon>Acari</taxon>
        <taxon>Acariformes</taxon>
        <taxon>Sarcoptiformes</taxon>
        <taxon>Astigmata</taxon>
        <taxon>Psoroptidia</taxon>
        <taxon>Analgoidea</taxon>
        <taxon>Pyroglyphidae</taxon>
        <taxon>Pyroglyphinae</taxon>
        <taxon>Euroglyphus</taxon>
    </lineage>
</organism>
<dbReference type="Pfam" id="PF05380">
    <property type="entry name" value="Peptidase_A17"/>
    <property type="match status" value="1"/>
</dbReference>
<comment type="caution">
    <text evidence="1">The sequence shown here is derived from an EMBL/GenBank/DDBJ whole genome shotgun (WGS) entry which is preliminary data.</text>
</comment>
<name>A0A1Y3BJ49_EURMA</name>
<evidence type="ECO:0000313" key="2">
    <source>
        <dbReference type="Proteomes" id="UP000194236"/>
    </source>
</evidence>
<accession>A0A1Y3BJ49</accession>
<dbReference type="InterPro" id="IPR008042">
    <property type="entry name" value="Retrotrans_Pao"/>
</dbReference>
<dbReference type="InterPro" id="IPR043502">
    <property type="entry name" value="DNA/RNA_pol_sf"/>
</dbReference>
<keyword evidence="2" id="KW-1185">Reference proteome</keyword>
<dbReference type="AlphaFoldDB" id="A0A1Y3BJ49"/>
<dbReference type="PANTHER" id="PTHR47331:SF1">
    <property type="entry name" value="GAG-LIKE PROTEIN"/>
    <property type="match status" value="1"/>
</dbReference>
<proteinExistence type="predicted"/>
<gene>
    <name evidence="1" type="ORF">BLA29_000792</name>
</gene>
<sequence>MHHLKQYENQYPQTVNTIRHGLYVDDMIFSAQDAIEVETIKQQCKTIFEDASMKLRKWRTSDSELNKQWDDELAESKVLGMEWTDEDHLQITIPNLNLDEPLTKRNLMSFFASIYDPFGLILATTLNMKLLIHEAWMKGFDWDDQLPDKFQRKVMKVVTEIHKLKSFTFPRFIFKQAADHYDLAIFVDASQNAIGIAAYVCDNSTLSLVYAKSKLIKHRKIVTGELLALSYGANVATTLKEMINPQRTILYSDSMDNVKRLEEDINKYPYPVAVHLYNIKTKIKEVRHIRGDCNPADAFTRGVSADQLSKLHRIDPNEIFTDHEISVMVTTNNETKTLSYDMSDIDINREMDYENWIKLIDDKASDWKKSIDINENRIHKRRNEKDNTDVPR</sequence>
<protein>
    <submittedName>
        <fullName evidence="1">Uncharacterized protein</fullName>
    </submittedName>
</protein>
<dbReference type="OrthoDB" id="6435153at2759"/>